<comment type="catalytic activity">
    <reaction evidence="1">
        <text>Hydrolysis of (1-&gt;3)-beta-D-glucosidic linkages in (1-&gt;3)-beta-D-glucans.</text>
        <dbReference type="EC" id="3.2.1.39"/>
    </reaction>
</comment>
<comment type="subcellular location">
    <subcellularLocation>
        <location evidence="2">Cell membrane</location>
        <topology evidence="2">Single-pass type II membrane protein</topology>
    </subcellularLocation>
</comment>
<keyword evidence="15" id="KW-0732">Signal</keyword>
<evidence type="ECO:0000256" key="2">
    <source>
        <dbReference type="ARBA" id="ARBA00004401"/>
    </source>
</evidence>
<evidence type="ECO:0000256" key="6">
    <source>
        <dbReference type="ARBA" id="ARBA00022801"/>
    </source>
</evidence>
<evidence type="ECO:0000313" key="17">
    <source>
        <dbReference type="Proteomes" id="UP000007148"/>
    </source>
</evidence>
<dbReference type="GO" id="GO:0005886">
    <property type="term" value="C:plasma membrane"/>
    <property type="evidence" value="ECO:0007669"/>
    <property type="project" value="UniProtKB-SubCell"/>
</dbReference>
<feature type="chain" id="PRO_5003468562" description="glucan endo-1,3-beta-D-glucosidase" evidence="15">
    <location>
        <begin position="24"/>
        <end position="352"/>
    </location>
</feature>
<dbReference type="InterPro" id="IPR050732">
    <property type="entry name" value="Beta-glucan_modifiers"/>
</dbReference>
<keyword evidence="10" id="KW-0961">Cell wall biogenesis/degradation</keyword>
<protein>
    <recommendedName>
        <fullName evidence="4">glucan endo-1,3-beta-D-glucosidase</fullName>
        <ecNumber evidence="4">3.2.1.39</ecNumber>
    </recommendedName>
    <alternativeName>
        <fullName evidence="14">Endo-1,3-beta-glucanase btgC</fullName>
    </alternativeName>
    <alternativeName>
        <fullName evidence="13">Laminarinase btgC</fullName>
    </alternativeName>
</protein>
<evidence type="ECO:0000256" key="10">
    <source>
        <dbReference type="ARBA" id="ARBA00023316"/>
    </source>
</evidence>
<evidence type="ECO:0000313" key="16">
    <source>
        <dbReference type="EMBL" id="CCA67643.1"/>
    </source>
</evidence>
<evidence type="ECO:0000256" key="14">
    <source>
        <dbReference type="ARBA" id="ARBA00043078"/>
    </source>
</evidence>
<dbReference type="EMBL" id="CAFZ01000017">
    <property type="protein sequence ID" value="CCA67643.1"/>
    <property type="molecule type" value="Genomic_DNA"/>
</dbReference>
<dbReference type="InterPro" id="IPR017853">
    <property type="entry name" value="GH"/>
</dbReference>
<comment type="similarity">
    <text evidence="3">Belongs to the glycosyl hydrolase 17 family.</text>
</comment>
<dbReference type="SUPFAM" id="SSF51445">
    <property type="entry name" value="(Trans)glycosidases"/>
    <property type="match status" value="1"/>
</dbReference>
<dbReference type="AlphaFoldDB" id="G4T8L6"/>
<dbReference type="eggNOG" id="ENOG502RF47">
    <property type="taxonomic scope" value="Eukaryota"/>
</dbReference>
<keyword evidence="17" id="KW-1185">Reference proteome</keyword>
<accession>G4T8L6</accession>
<dbReference type="GO" id="GO:0000272">
    <property type="term" value="P:polysaccharide catabolic process"/>
    <property type="evidence" value="ECO:0007669"/>
    <property type="project" value="UniProtKB-KW"/>
</dbReference>
<dbReference type="GO" id="GO:0009986">
    <property type="term" value="C:cell surface"/>
    <property type="evidence" value="ECO:0007669"/>
    <property type="project" value="TreeGrafter"/>
</dbReference>
<feature type="signal peptide" evidence="15">
    <location>
        <begin position="1"/>
        <end position="23"/>
    </location>
</feature>
<evidence type="ECO:0000256" key="11">
    <source>
        <dbReference type="ARBA" id="ARBA00023326"/>
    </source>
</evidence>
<dbReference type="Proteomes" id="UP000007148">
    <property type="component" value="Unassembled WGS sequence"/>
</dbReference>
<dbReference type="GO" id="GO:0071555">
    <property type="term" value="P:cell wall organization"/>
    <property type="evidence" value="ECO:0007669"/>
    <property type="project" value="UniProtKB-KW"/>
</dbReference>
<dbReference type="OMA" id="TANNSWP"/>
<keyword evidence="5" id="KW-1003">Cell membrane</keyword>
<evidence type="ECO:0000256" key="13">
    <source>
        <dbReference type="ARBA" id="ARBA00042373"/>
    </source>
</evidence>
<evidence type="ECO:0000256" key="5">
    <source>
        <dbReference type="ARBA" id="ARBA00022475"/>
    </source>
</evidence>
<comment type="caution">
    <text evidence="16">The sequence shown here is derived from an EMBL/GenBank/DDBJ whole genome shotgun (WGS) entry which is preliminary data.</text>
</comment>
<comment type="function">
    <text evidence="12">Glucanases play a role in cell expansion during growth, in cell-cell fusion during mating, and in spore release during sporulation. This enzyme may be involved in beta-glucan degradation. Active on laminarin and lichenan.</text>
</comment>
<dbReference type="PANTHER" id="PTHR16631">
    <property type="entry name" value="GLUCAN 1,3-BETA-GLUCOSIDASE"/>
    <property type="match status" value="1"/>
</dbReference>
<dbReference type="HOGENOM" id="CLU_052206_0_0_1"/>
<evidence type="ECO:0000256" key="8">
    <source>
        <dbReference type="ARBA" id="ARBA00023180"/>
    </source>
</evidence>
<keyword evidence="11" id="KW-0624">Polysaccharide degradation</keyword>
<dbReference type="GO" id="GO:0009277">
    <property type="term" value="C:fungal-type cell wall"/>
    <property type="evidence" value="ECO:0007669"/>
    <property type="project" value="TreeGrafter"/>
</dbReference>
<gene>
    <name evidence="16" type="ORF">PIIN_01472</name>
</gene>
<dbReference type="PANTHER" id="PTHR16631:SF17">
    <property type="entry name" value="GLUCAN ENDO-1,3-BETA-GLUCOSIDASE BTGC"/>
    <property type="match status" value="1"/>
</dbReference>
<evidence type="ECO:0000256" key="12">
    <source>
        <dbReference type="ARBA" id="ARBA00037649"/>
    </source>
</evidence>
<evidence type="ECO:0000256" key="15">
    <source>
        <dbReference type="SAM" id="SignalP"/>
    </source>
</evidence>
<evidence type="ECO:0000256" key="9">
    <source>
        <dbReference type="ARBA" id="ARBA00023277"/>
    </source>
</evidence>
<organism evidence="16 17">
    <name type="scientific">Serendipita indica (strain DSM 11827)</name>
    <name type="common">Root endophyte fungus</name>
    <name type="synonym">Piriformospora indica</name>
    <dbReference type="NCBI Taxonomy" id="1109443"/>
    <lineage>
        <taxon>Eukaryota</taxon>
        <taxon>Fungi</taxon>
        <taxon>Dikarya</taxon>
        <taxon>Basidiomycota</taxon>
        <taxon>Agaricomycotina</taxon>
        <taxon>Agaricomycetes</taxon>
        <taxon>Sebacinales</taxon>
        <taxon>Serendipitaceae</taxon>
        <taxon>Serendipita</taxon>
    </lineage>
</organism>
<keyword evidence="9" id="KW-0119">Carbohydrate metabolism</keyword>
<evidence type="ECO:0000256" key="4">
    <source>
        <dbReference type="ARBA" id="ARBA00012780"/>
    </source>
</evidence>
<dbReference type="EC" id="3.2.1.39" evidence="4"/>
<keyword evidence="8" id="KW-0325">Glycoprotein</keyword>
<keyword evidence="6" id="KW-0378">Hydrolase</keyword>
<evidence type="ECO:0000256" key="1">
    <source>
        <dbReference type="ARBA" id="ARBA00000382"/>
    </source>
</evidence>
<dbReference type="OrthoDB" id="77201at2759"/>
<name>G4T8L6_SERID</name>
<evidence type="ECO:0000256" key="7">
    <source>
        <dbReference type="ARBA" id="ARBA00023136"/>
    </source>
</evidence>
<dbReference type="InParanoid" id="G4T8L6"/>
<evidence type="ECO:0000256" key="3">
    <source>
        <dbReference type="ARBA" id="ARBA00008773"/>
    </source>
</evidence>
<dbReference type="GO" id="GO:0042973">
    <property type="term" value="F:glucan endo-1,3-beta-D-glucosidase activity"/>
    <property type="evidence" value="ECO:0007669"/>
    <property type="project" value="UniProtKB-EC"/>
</dbReference>
<keyword evidence="7" id="KW-0472">Membrane</keyword>
<proteinExistence type="inferred from homology"/>
<dbReference type="Gene3D" id="3.20.20.80">
    <property type="entry name" value="Glycosidases"/>
    <property type="match status" value="1"/>
</dbReference>
<dbReference type="GO" id="GO:0005576">
    <property type="term" value="C:extracellular region"/>
    <property type="evidence" value="ECO:0007669"/>
    <property type="project" value="TreeGrafter"/>
</dbReference>
<reference evidence="16 17" key="1">
    <citation type="journal article" date="2011" name="PLoS Pathog.">
        <title>Endophytic Life Strategies Decoded by Genome and Transcriptome Analyses of the Mutualistic Root Symbiont Piriformospora indica.</title>
        <authorList>
            <person name="Zuccaro A."/>
            <person name="Lahrmann U."/>
            <person name="Guldener U."/>
            <person name="Langen G."/>
            <person name="Pfiffi S."/>
            <person name="Biedenkopf D."/>
            <person name="Wong P."/>
            <person name="Samans B."/>
            <person name="Grimm C."/>
            <person name="Basiewicz M."/>
            <person name="Murat C."/>
            <person name="Martin F."/>
            <person name="Kogel K.H."/>
        </authorList>
    </citation>
    <scope>NUCLEOTIDE SEQUENCE [LARGE SCALE GENOMIC DNA]</scope>
    <source>
        <strain evidence="16 17">DSM 11827</strain>
    </source>
</reference>
<sequence>MQAIVTLLLVTLYSFHSLTQVSAAPIETDITVRANNACFPSLAFQPLNPRNGPPSTPLSQWWCDDATENGFLGFTYAGWDCPSLSKLKSDLGRMRSQFKARYVRMYGSCDDDGTYLNNLVTAAYSVGMGIHATIWFGFDGDDSWMGRRDQLVNVIRTNRLAKYVIRTVDVGSEPLFDWVLSPQDLANQIYYVKSLIGSYGIKVSISEMKYGYEVQGNAQMVLDAEDVVHAHELPFFDWDATTGDQAMPSLLDSTNWFVQQTYWNKKIIYSQTGWPTNANVWQPNSPNAVASVASAEAYYHLLDNACAQLKGITPRGGVGWFWHIWSDEMLDGWGLIDWNGNPKWNFAPKTSC</sequence>